<feature type="transmembrane region" description="Helical" evidence="1">
    <location>
        <begin position="7"/>
        <end position="30"/>
    </location>
</feature>
<keyword evidence="1" id="KW-0472">Membrane</keyword>
<dbReference type="AlphaFoldDB" id="A0A2T5VG30"/>
<accession>A0A2T5VG30</accession>
<comment type="caution">
    <text evidence="2">The sequence shown here is derived from an EMBL/GenBank/DDBJ whole genome shotgun (WGS) entry which is preliminary data.</text>
</comment>
<evidence type="ECO:0000313" key="2">
    <source>
        <dbReference type="EMBL" id="PTW62700.1"/>
    </source>
</evidence>
<dbReference type="OrthoDB" id="7889159at2"/>
<reference evidence="2 3" key="1">
    <citation type="submission" date="2018-04" db="EMBL/GenBank/DDBJ databases">
        <title>Genomic Encyclopedia of Archaeal and Bacterial Type Strains, Phase II (KMG-II): from individual species to whole genera.</title>
        <authorList>
            <person name="Goeker M."/>
        </authorList>
    </citation>
    <scope>NUCLEOTIDE SEQUENCE [LARGE SCALE GENOMIC DNA]</scope>
    <source>
        <strain evidence="2 3">DSM 23382</strain>
    </source>
</reference>
<name>A0A2T5VG30_9HYPH</name>
<keyword evidence="1" id="KW-1133">Transmembrane helix</keyword>
<gene>
    <name evidence="2" type="ORF">C8N35_101747</name>
</gene>
<sequence length="79" mass="8811">MRTKTAIAGLVYPQVNAVLFGLGIIATLLIPTLKVHAMTVLPIVIASSLVLSVPLTWWIAPRLRLRYWRSRRDAPYGGR</sequence>
<dbReference type="Proteomes" id="UP000244081">
    <property type="component" value="Unassembled WGS sequence"/>
</dbReference>
<keyword evidence="1" id="KW-0812">Transmembrane</keyword>
<evidence type="ECO:0000256" key="1">
    <source>
        <dbReference type="SAM" id="Phobius"/>
    </source>
</evidence>
<dbReference type="RefSeq" id="WP_107988233.1">
    <property type="nucleotide sequence ID" value="NZ_QAYG01000001.1"/>
</dbReference>
<organism evidence="2 3">
    <name type="scientific">Breoghania corrubedonensis</name>
    <dbReference type="NCBI Taxonomy" id="665038"/>
    <lineage>
        <taxon>Bacteria</taxon>
        <taxon>Pseudomonadati</taxon>
        <taxon>Pseudomonadota</taxon>
        <taxon>Alphaproteobacteria</taxon>
        <taxon>Hyphomicrobiales</taxon>
        <taxon>Stappiaceae</taxon>
        <taxon>Breoghania</taxon>
    </lineage>
</organism>
<protein>
    <submittedName>
        <fullName evidence="2">Uncharacterized protein</fullName>
    </submittedName>
</protein>
<evidence type="ECO:0000313" key="3">
    <source>
        <dbReference type="Proteomes" id="UP000244081"/>
    </source>
</evidence>
<proteinExistence type="predicted"/>
<dbReference type="EMBL" id="QAYG01000001">
    <property type="protein sequence ID" value="PTW62700.1"/>
    <property type="molecule type" value="Genomic_DNA"/>
</dbReference>
<keyword evidence="3" id="KW-1185">Reference proteome</keyword>
<feature type="transmembrane region" description="Helical" evidence="1">
    <location>
        <begin position="36"/>
        <end position="60"/>
    </location>
</feature>